<gene>
    <name evidence="6" type="ORF">SK128_003121</name>
</gene>
<sequence>MTEIHPGDIESVQDESIQYLDADLAMEPDDDSLLEFVIMDRRYQKFGSFTYHTLLDSAAFSGFELEYDMKRNGLRSYDCSVVIKGINMVFPLASGKSDREAKNKAAAKALELLARHCYTIKYRGHNVVSFKDVFPNRIELENVKVPFAPFQFNSDDDIVQPSDSNNSQTSLIQQTSSVDTTKTQQIDSSNTPDSPLQQTESRDTAYVLPQLPKSSHTPITQEIVSSDTPNVLKEENESSDMPKTQQFESRCTPRVSLQQTVSSDTSKTQQMNLSDAQNAFIQQVEARDASLTTTLCDVYKNCSKTNESDSLECNQFHISAVLQKSLQLESSVGYFLNSCENRKQNPSNIHKPALQTFVSGGLGKELVNRTHCNKDSQSSTVALLKSPIISKTPIQQCQSESNVSLNCYDMGKNSPQTPEGNILEFNSLSTPAVVQNSLCMQNTVGYLMRSLESKEQTPQCSSNIQKSDLQTFVTGEHSGEQVNRKQDDNFPLSKTVELLNSSDTSWTPIQQSKLNNIINMPIHGNMGKSRCDIREGDSVKCNQYTSPAAVQKSLHLQNSVGHILNSLGSRNQPSQNPSDTYMPISQTFVSGEFGKELVNRRQCNQHPQTSMAQISESCHDSEAPIQKSVPSDIPNMILHSNMEKNILTVSKSDISTFNQLPASSSVQISLPRPVSGENSFSSFGSKMLEKMGWKGGGLGKDGGGIKEPIQVPLVTGRYGIGHKKRIECKINPLQYSQKIVTAGKEQVNIKQSMKLCNNYILSCTLQVPLPEKKKIKKAKKAEFMPKKRLAKILAPLRKVKDESFRDTICDLITNFIEKENEDELVFTSEFSSAQRKIIHEMAQERDLSSISFGENRTRHLVLFKQKNVFDYIERLSANKSPDNIDEKYVIILPECVQNND</sequence>
<dbReference type="CDD" id="cd02325">
    <property type="entry name" value="R3H"/>
    <property type="match status" value="1"/>
</dbReference>
<dbReference type="SMART" id="SM00443">
    <property type="entry name" value="G_patch"/>
    <property type="match status" value="1"/>
</dbReference>
<proteinExistence type="predicted"/>
<evidence type="ECO:0000259" key="3">
    <source>
        <dbReference type="PROSITE" id="PS50137"/>
    </source>
</evidence>
<feature type="domain" description="R3H" evidence="5">
    <location>
        <begin position="802"/>
        <end position="866"/>
    </location>
</feature>
<feature type="domain" description="DRBM" evidence="3">
    <location>
        <begin position="75"/>
        <end position="115"/>
    </location>
</feature>
<reference evidence="6 7" key="1">
    <citation type="submission" date="2023-11" db="EMBL/GenBank/DDBJ databases">
        <title>Halocaridina rubra genome assembly.</title>
        <authorList>
            <person name="Smith C."/>
        </authorList>
    </citation>
    <scope>NUCLEOTIDE SEQUENCE [LARGE SCALE GENOMIC DNA]</scope>
    <source>
        <strain evidence="6">EP-1</strain>
        <tissue evidence="6">Whole</tissue>
    </source>
</reference>
<evidence type="ECO:0000256" key="1">
    <source>
        <dbReference type="PROSITE-ProRule" id="PRU00266"/>
    </source>
</evidence>
<evidence type="ECO:0000313" key="6">
    <source>
        <dbReference type="EMBL" id="KAK7078425.1"/>
    </source>
</evidence>
<dbReference type="InterPro" id="IPR000467">
    <property type="entry name" value="G_patch_dom"/>
</dbReference>
<dbReference type="InterPro" id="IPR001374">
    <property type="entry name" value="R3H_dom"/>
</dbReference>
<dbReference type="SUPFAM" id="SSF82708">
    <property type="entry name" value="R3H domain"/>
    <property type="match status" value="1"/>
</dbReference>
<dbReference type="AlphaFoldDB" id="A0AAN8XFZ8"/>
<dbReference type="PROSITE" id="PS50174">
    <property type="entry name" value="G_PATCH"/>
    <property type="match status" value="1"/>
</dbReference>
<keyword evidence="7" id="KW-1185">Reference proteome</keyword>
<dbReference type="InterPro" id="IPR036867">
    <property type="entry name" value="R3H_dom_sf"/>
</dbReference>
<evidence type="ECO:0000259" key="4">
    <source>
        <dbReference type="PROSITE" id="PS50174"/>
    </source>
</evidence>
<evidence type="ECO:0000313" key="7">
    <source>
        <dbReference type="Proteomes" id="UP001381693"/>
    </source>
</evidence>
<dbReference type="Pfam" id="PF01424">
    <property type="entry name" value="R3H"/>
    <property type="match status" value="1"/>
</dbReference>
<keyword evidence="1" id="KW-0694">RNA-binding</keyword>
<feature type="compositionally biased region" description="Polar residues" evidence="2">
    <location>
        <begin position="161"/>
        <end position="199"/>
    </location>
</feature>
<evidence type="ECO:0000259" key="5">
    <source>
        <dbReference type="PROSITE" id="PS51061"/>
    </source>
</evidence>
<dbReference type="PROSITE" id="PS51061">
    <property type="entry name" value="R3H"/>
    <property type="match status" value="1"/>
</dbReference>
<feature type="compositionally biased region" description="Polar residues" evidence="2">
    <location>
        <begin position="212"/>
        <end position="229"/>
    </location>
</feature>
<dbReference type="Pfam" id="PF01585">
    <property type="entry name" value="G-patch"/>
    <property type="match status" value="1"/>
</dbReference>
<comment type="caution">
    <text evidence="6">The sequence shown here is derived from an EMBL/GenBank/DDBJ whole genome shotgun (WGS) entry which is preliminary data.</text>
</comment>
<feature type="domain" description="G-patch" evidence="4">
    <location>
        <begin position="680"/>
        <end position="725"/>
    </location>
</feature>
<dbReference type="PROSITE" id="PS50137">
    <property type="entry name" value="DS_RBD"/>
    <property type="match status" value="1"/>
</dbReference>
<dbReference type="SMART" id="SM00393">
    <property type="entry name" value="R3H"/>
    <property type="match status" value="1"/>
</dbReference>
<organism evidence="6 7">
    <name type="scientific">Halocaridina rubra</name>
    <name type="common">Hawaiian red shrimp</name>
    <dbReference type="NCBI Taxonomy" id="373956"/>
    <lineage>
        <taxon>Eukaryota</taxon>
        <taxon>Metazoa</taxon>
        <taxon>Ecdysozoa</taxon>
        <taxon>Arthropoda</taxon>
        <taxon>Crustacea</taxon>
        <taxon>Multicrustacea</taxon>
        <taxon>Malacostraca</taxon>
        <taxon>Eumalacostraca</taxon>
        <taxon>Eucarida</taxon>
        <taxon>Decapoda</taxon>
        <taxon>Pleocyemata</taxon>
        <taxon>Caridea</taxon>
        <taxon>Atyoidea</taxon>
        <taxon>Atyidae</taxon>
        <taxon>Halocaridina</taxon>
    </lineage>
</organism>
<dbReference type="Proteomes" id="UP001381693">
    <property type="component" value="Unassembled WGS sequence"/>
</dbReference>
<evidence type="ECO:0000256" key="2">
    <source>
        <dbReference type="SAM" id="MobiDB-lite"/>
    </source>
</evidence>
<dbReference type="PANTHER" id="PTHR23106:SF24">
    <property type="entry name" value="ANGIOGENIC FACTOR WITH G PATCH AND FHA DOMAINS 1"/>
    <property type="match status" value="1"/>
</dbReference>
<protein>
    <submittedName>
        <fullName evidence="6">Uncharacterized protein</fullName>
    </submittedName>
</protein>
<dbReference type="Gene3D" id="3.30.1370.50">
    <property type="entry name" value="R3H-like domain"/>
    <property type="match status" value="1"/>
</dbReference>
<dbReference type="InterPro" id="IPR053027">
    <property type="entry name" value="AGGF1"/>
</dbReference>
<feature type="compositionally biased region" description="Polar residues" evidence="2">
    <location>
        <begin position="239"/>
        <end position="248"/>
    </location>
</feature>
<dbReference type="PANTHER" id="PTHR23106">
    <property type="entry name" value="ANGIOGENIC FACTOR WITH G PATCH AND FHA DOMAINS 1"/>
    <property type="match status" value="1"/>
</dbReference>
<name>A0AAN8XFZ8_HALRR</name>
<dbReference type="EMBL" id="JAXCGZ010007844">
    <property type="protein sequence ID" value="KAK7078425.1"/>
    <property type="molecule type" value="Genomic_DNA"/>
</dbReference>
<accession>A0AAN8XFZ8</accession>
<dbReference type="GO" id="GO:0003723">
    <property type="term" value="F:RNA binding"/>
    <property type="evidence" value="ECO:0007669"/>
    <property type="project" value="UniProtKB-UniRule"/>
</dbReference>
<dbReference type="InterPro" id="IPR014720">
    <property type="entry name" value="dsRBD_dom"/>
</dbReference>
<feature type="region of interest" description="Disordered" evidence="2">
    <location>
        <begin position="156"/>
        <end position="248"/>
    </location>
</feature>